<dbReference type="GO" id="GO:0005975">
    <property type="term" value="P:carbohydrate metabolic process"/>
    <property type="evidence" value="ECO:0007669"/>
    <property type="project" value="InterPro"/>
</dbReference>
<dbReference type="HOGENOM" id="CLU_016031_8_5_10"/>
<dbReference type="Gene3D" id="2.160.20.10">
    <property type="entry name" value="Single-stranded right-handed beta-helix, Pectin lyase-like"/>
    <property type="match status" value="1"/>
</dbReference>
<name>F4CED3_SPHS2</name>
<dbReference type="InterPro" id="IPR051801">
    <property type="entry name" value="GH28_Enzymes"/>
</dbReference>
<dbReference type="PATRIC" id="fig|743722.3.peg.2657"/>
<evidence type="ECO:0000313" key="5">
    <source>
        <dbReference type="EMBL" id="ADZ79034.1"/>
    </source>
</evidence>
<dbReference type="InterPro" id="IPR011050">
    <property type="entry name" value="Pectin_lyase_fold/virulence"/>
</dbReference>
<dbReference type="PANTHER" id="PTHR31339:SF9">
    <property type="entry name" value="PLASMIN AND FIBRONECTIN-BINDING PROTEIN A"/>
    <property type="match status" value="1"/>
</dbReference>
<sequence>MWQLIKRMHMDISLSPIYKSLSFVLFLLAPFIALAQDTEGNLFPDGTKIPKWFSDTSKVPLEKLGKPYVITDFGVSADSTIVQTKAIQQVIDRAAENGGGVIIVPKGTFMSGALFFKPKTHLYVADRAVLKGSDNIADYPKIPSRMEGQNLDYFAALINAYGVNGFTISGNGVIDGNGLRYWEAFWKRREENPKCTNLEVSRPRLVFIWKCNDVQVQDVKLRNAGFWSSHYYQCHNVKILNVRITSPHAPVKAPSTDAIDLDVCTNVLVKGCYLSVNDDAIALKGGKGPWADRDPGNGGNYNILIEDCEFGFCHAALTCGSEAIHNKNILMRNCSVNDAKRLLWLKMRPDTPQKYEFVTVENIKGNAYSLIYVKPWTQFFDLQGRKDVPLSYSENITLRNINLTCEVFFDIDVNEYDKLSKFTFEHLNITAKNASYNKGLVQDLSLIDVKVNGQTLR</sequence>
<keyword evidence="3 4" id="KW-0326">Glycosidase</keyword>
<keyword evidence="2 4" id="KW-0378">Hydrolase</keyword>
<dbReference type="InterPro" id="IPR012334">
    <property type="entry name" value="Pectin_lyas_fold"/>
</dbReference>
<dbReference type="AlphaFoldDB" id="F4CED3"/>
<gene>
    <name evidence="5" type="ordered locus">Sph21_2480</name>
</gene>
<accession>F4CED3</accession>
<reference evidence="5" key="1">
    <citation type="submission" date="2011-03" db="EMBL/GenBank/DDBJ databases">
        <title>Complete sequence of Sphingobacterium sp. 21.</title>
        <authorList>
            <consortium name="US DOE Joint Genome Institute"/>
            <person name="Lucas S."/>
            <person name="Copeland A."/>
            <person name="Lapidus A."/>
            <person name="Cheng J.-F."/>
            <person name="Goodwin L."/>
            <person name="Pitluck S."/>
            <person name="Davenport K."/>
            <person name="Detter J.C."/>
            <person name="Han C."/>
            <person name="Tapia R."/>
            <person name="Land M."/>
            <person name="Hauser L."/>
            <person name="Kyrpides N."/>
            <person name="Ivanova N."/>
            <person name="Ovchinnikova G."/>
            <person name="Pagani I."/>
            <person name="Siebers A.K."/>
            <person name="Allgaier M."/>
            <person name="Thelen M.P."/>
            <person name="Hugenholtz P."/>
            <person name="Woyke T."/>
        </authorList>
    </citation>
    <scope>NUCLEOTIDE SEQUENCE</scope>
    <source>
        <strain evidence="5">21</strain>
    </source>
</reference>
<dbReference type="KEGG" id="shg:Sph21_2480"/>
<dbReference type="SUPFAM" id="SSF51126">
    <property type="entry name" value="Pectin lyase-like"/>
    <property type="match status" value="1"/>
</dbReference>
<organism evidence="5">
    <name type="scientific">Sphingobacterium sp. (strain 21)</name>
    <dbReference type="NCBI Taxonomy" id="743722"/>
    <lineage>
        <taxon>Bacteria</taxon>
        <taxon>Pseudomonadati</taxon>
        <taxon>Bacteroidota</taxon>
        <taxon>Sphingobacteriia</taxon>
        <taxon>Sphingobacteriales</taxon>
        <taxon>Sphingobacteriaceae</taxon>
        <taxon>Sphingobacterium</taxon>
    </lineage>
</organism>
<dbReference type="STRING" id="743722.Sph21_2480"/>
<proteinExistence type="inferred from homology"/>
<dbReference type="Pfam" id="PF00295">
    <property type="entry name" value="Glyco_hydro_28"/>
    <property type="match status" value="1"/>
</dbReference>
<dbReference type="InterPro" id="IPR000743">
    <property type="entry name" value="Glyco_hydro_28"/>
</dbReference>
<dbReference type="GO" id="GO:0004650">
    <property type="term" value="F:polygalacturonase activity"/>
    <property type="evidence" value="ECO:0007669"/>
    <property type="project" value="InterPro"/>
</dbReference>
<protein>
    <submittedName>
        <fullName evidence="5">Glycoside hydrolase family 28</fullName>
    </submittedName>
</protein>
<evidence type="ECO:0000256" key="1">
    <source>
        <dbReference type="ARBA" id="ARBA00008834"/>
    </source>
</evidence>
<comment type="similarity">
    <text evidence="1 4">Belongs to the glycosyl hydrolase 28 family.</text>
</comment>
<evidence type="ECO:0000256" key="2">
    <source>
        <dbReference type="ARBA" id="ARBA00022801"/>
    </source>
</evidence>
<dbReference type="EMBL" id="CP002584">
    <property type="protein sequence ID" value="ADZ79034.1"/>
    <property type="molecule type" value="Genomic_DNA"/>
</dbReference>
<evidence type="ECO:0000256" key="3">
    <source>
        <dbReference type="ARBA" id="ARBA00023295"/>
    </source>
</evidence>
<dbReference type="PANTHER" id="PTHR31339">
    <property type="entry name" value="PECTIN LYASE-RELATED"/>
    <property type="match status" value="1"/>
</dbReference>
<dbReference type="eggNOG" id="COG5434">
    <property type="taxonomic scope" value="Bacteria"/>
</dbReference>
<evidence type="ECO:0000256" key="4">
    <source>
        <dbReference type="RuleBase" id="RU361169"/>
    </source>
</evidence>